<organism evidence="9 10">
    <name type="scientific">Clostridium kluyveri (strain ATCC 8527 / DSM 555 / NBRC 12016 / NCIMB 10680 / K1)</name>
    <dbReference type="NCBI Taxonomy" id="431943"/>
    <lineage>
        <taxon>Bacteria</taxon>
        <taxon>Bacillati</taxon>
        <taxon>Bacillota</taxon>
        <taxon>Clostridia</taxon>
        <taxon>Eubacteriales</taxon>
        <taxon>Clostridiaceae</taxon>
        <taxon>Clostridium</taxon>
    </lineage>
</organism>
<evidence type="ECO:0000256" key="4">
    <source>
        <dbReference type="ARBA" id="ARBA00022692"/>
    </source>
</evidence>
<feature type="transmembrane region" description="Helical" evidence="7">
    <location>
        <begin position="102"/>
        <end position="122"/>
    </location>
</feature>
<comment type="subcellular location">
    <subcellularLocation>
        <location evidence="1">Cell membrane</location>
        <topology evidence="1">Multi-pass membrane protein</topology>
    </subcellularLocation>
</comment>
<dbReference type="HOGENOM" id="CLU_033863_21_3_9"/>
<sequence length="257" mass="28154">MELPFLLTAPIFYKKLCNIDKKTLLYGTILGLALFCVLSTLMFGLKTTSASSAGFLAGTTVVFVPLLQIIIHRKRPTLPITAGVILTIVGIALLTIDSTFQLDTKSLLCVLAAFIYAGQILLTSHFSKMVDPLALGVLQLEFAGIFGLLFSFIFEQPRLPNNSVEWIAVLSLSVICSAFGFVLQPVAQKYTTPERTGILFSLEPVFSAIFGFAFLDEILKIQGYFGAIFVLAGIIISDIDKKVSLKTNYQRGILNKR</sequence>
<reference evidence="9 10" key="1">
    <citation type="journal article" date="2008" name="Proc. Natl. Acad. Sci. U.S.A.">
        <title>The genome of Clostridium kluyveri, a strict anaerobe with unique metabolic features.</title>
        <authorList>
            <person name="Seedorf H."/>
            <person name="Fricke W.F."/>
            <person name="Veith B."/>
            <person name="Brueggemann H."/>
            <person name="Liesegang H."/>
            <person name="Strittmatter A."/>
            <person name="Miethke M."/>
            <person name="Buckel W."/>
            <person name="Hinderberger J."/>
            <person name="Li F."/>
            <person name="Hagemeier C."/>
            <person name="Thauer R.K."/>
            <person name="Gottschalk G."/>
        </authorList>
    </citation>
    <scope>NUCLEOTIDE SEQUENCE [LARGE SCALE GENOMIC DNA]</scope>
    <source>
        <strain evidence="10">ATCC 8527 / DSM 555 / NCIMB 10680</strain>
    </source>
</reference>
<feature type="transmembrane region" description="Helical" evidence="7">
    <location>
        <begin position="24"/>
        <end position="45"/>
    </location>
</feature>
<dbReference type="STRING" id="431943.CKL_3655"/>
<name>A5N3E9_CLOK5</name>
<feature type="transmembrane region" description="Helical" evidence="7">
    <location>
        <begin position="51"/>
        <end position="71"/>
    </location>
</feature>
<evidence type="ECO:0000256" key="7">
    <source>
        <dbReference type="SAM" id="Phobius"/>
    </source>
</evidence>
<dbReference type="EMBL" id="CP000673">
    <property type="protein sequence ID" value="EDK35645.1"/>
    <property type="molecule type" value="Genomic_DNA"/>
</dbReference>
<evidence type="ECO:0000259" key="8">
    <source>
        <dbReference type="Pfam" id="PF00892"/>
    </source>
</evidence>
<feature type="transmembrane region" description="Helical" evidence="7">
    <location>
        <begin position="78"/>
        <end position="96"/>
    </location>
</feature>
<feature type="transmembrane region" description="Helical" evidence="7">
    <location>
        <begin position="166"/>
        <end position="186"/>
    </location>
</feature>
<feature type="transmembrane region" description="Helical" evidence="7">
    <location>
        <begin position="198"/>
        <end position="215"/>
    </location>
</feature>
<dbReference type="Proteomes" id="UP000002411">
    <property type="component" value="Chromosome"/>
</dbReference>
<dbReference type="PANTHER" id="PTHR42920:SF5">
    <property type="entry name" value="EAMA DOMAIN-CONTAINING PROTEIN"/>
    <property type="match status" value="1"/>
</dbReference>
<feature type="transmembrane region" description="Helical" evidence="7">
    <location>
        <begin position="221"/>
        <end position="239"/>
    </location>
</feature>
<evidence type="ECO:0000256" key="5">
    <source>
        <dbReference type="ARBA" id="ARBA00022989"/>
    </source>
</evidence>
<evidence type="ECO:0000313" key="10">
    <source>
        <dbReference type="Proteomes" id="UP000002411"/>
    </source>
</evidence>
<dbReference type="Pfam" id="PF00892">
    <property type="entry name" value="EamA"/>
    <property type="match status" value="2"/>
</dbReference>
<keyword evidence="10" id="KW-1185">Reference proteome</keyword>
<evidence type="ECO:0000256" key="2">
    <source>
        <dbReference type="ARBA" id="ARBA00007362"/>
    </source>
</evidence>
<keyword evidence="4 7" id="KW-0812">Transmembrane</keyword>
<keyword evidence="3" id="KW-1003">Cell membrane</keyword>
<dbReference type="KEGG" id="ckl:CKL_3655"/>
<evidence type="ECO:0000313" key="9">
    <source>
        <dbReference type="EMBL" id="EDK35645.1"/>
    </source>
</evidence>
<evidence type="ECO:0000256" key="6">
    <source>
        <dbReference type="ARBA" id="ARBA00023136"/>
    </source>
</evidence>
<dbReference type="PANTHER" id="PTHR42920">
    <property type="entry name" value="OS03G0707200 PROTEIN-RELATED"/>
    <property type="match status" value="1"/>
</dbReference>
<dbReference type="RefSeq" id="WP_012103978.1">
    <property type="nucleotide sequence ID" value="NC_009706.1"/>
</dbReference>
<feature type="domain" description="EamA" evidence="8">
    <location>
        <begin position="107"/>
        <end position="236"/>
    </location>
</feature>
<comment type="similarity">
    <text evidence="2">Belongs to the EamA transporter family.</text>
</comment>
<dbReference type="eggNOG" id="COG0697">
    <property type="taxonomic scope" value="Bacteria"/>
</dbReference>
<proteinExistence type="inferred from homology"/>
<dbReference type="InterPro" id="IPR051258">
    <property type="entry name" value="Diverse_Substrate_Transporter"/>
</dbReference>
<dbReference type="GO" id="GO:0005886">
    <property type="term" value="C:plasma membrane"/>
    <property type="evidence" value="ECO:0007669"/>
    <property type="project" value="UniProtKB-SubCell"/>
</dbReference>
<keyword evidence="6 7" id="KW-0472">Membrane</keyword>
<evidence type="ECO:0000256" key="1">
    <source>
        <dbReference type="ARBA" id="ARBA00004651"/>
    </source>
</evidence>
<accession>A5N3E9</accession>
<gene>
    <name evidence="9" type="ordered locus">CKL_3655</name>
</gene>
<dbReference type="SUPFAM" id="SSF103481">
    <property type="entry name" value="Multidrug resistance efflux transporter EmrE"/>
    <property type="match status" value="2"/>
</dbReference>
<evidence type="ECO:0000256" key="3">
    <source>
        <dbReference type="ARBA" id="ARBA00022475"/>
    </source>
</evidence>
<feature type="transmembrane region" description="Helical" evidence="7">
    <location>
        <begin position="134"/>
        <end position="154"/>
    </location>
</feature>
<keyword evidence="5 7" id="KW-1133">Transmembrane helix</keyword>
<feature type="domain" description="EamA" evidence="8">
    <location>
        <begin position="11"/>
        <end position="95"/>
    </location>
</feature>
<dbReference type="AlphaFoldDB" id="A5N3E9"/>
<protein>
    <submittedName>
        <fullName evidence="9">Permease</fullName>
    </submittedName>
</protein>
<dbReference type="InterPro" id="IPR000620">
    <property type="entry name" value="EamA_dom"/>
</dbReference>
<dbReference type="InterPro" id="IPR037185">
    <property type="entry name" value="EmrE-like"/>
</dbReference>